<gene>
    <name evidence="1" type="ORF">RQP53_12560</name>
</gene>
<sequence length="445" mass="47164">MIRGVEKLAPWVALLLVSGLVGCGGGGGGGASTVVTPGAGGSGATSHAGKVTVLPPKANGLQVWVAYQDGDGPWKLAPSADGKYSFQVDNVDGRYAVMVVADMPNDSATVSAFYLTRDEAAEVDLSSSESIRDATHRVRASIVNADSSARCHIRMQAYTGSEACNSWQADRHSFMVGDAAFDASLTRFDASNVADLFVYQRDLKTSTDMQLSFDLAKGVPLTATQRIGLAADAARAGETLSYSATWRSAQGSIALNRSSTSTAYPTLPTASALPAGYYSVGVTALLAQGDGRAQRQAGYRSLDGNGQTVQLPPNVNPIAFGLAPNSAYPRPTVKWTPLPGSLSSSFRVDTFDNPDPSGQDPIWSFSFSSAWIKGGKTVDYTFPDLNGLGWNPRWYFKYGAQVSVTYSEDSDSAPEPNWYTGAVRTKPAGSTFWSSWVTTPITLPR</sequence>
<dbReference type="PROSITE" id="PS51257">
    <property type="entry name" value="PROKAR_LIPOPROTEIN"/>
    <property type="match status" value="1"/>
</dbReference>
<keyword evidence="2" id="KW-1185">Reference proteome</keyword>
<accession>A0ABU3PC12</accession>
<reference evidence="1" key="1">
    <citation type="submission" date="2023-09" db="EMBL/GenBank/DDBJ databases">
        <title>Paucibacter sp. APW11 Genome sequencing and assembly.</title>
        <authorList>
            <person name="Kim I."/>
        </authorList>
    </citation>
    <scope>NUCLEOTIDE SEQUENCE</scope>
    <source>
        <strain evidence="1">APW11</strain>
    </source>
</reference>
<protein>
    <recommendedName>
        <fullName evidence="3">Bacterial Ig-like domain-containing protein</fullName>
    </recommendedName>
</protein>
<proteinExistence type="predicted"/>
<name>A0ABU3PC12_9BURK</name>
<organism evidence="1 2">
    <name type="scientific">Roseateles aquae</name>
    <dbReference type="NCBI Taxonomy" id="3077235"/>
    <lineage>
        <taxon>Bacteria</taxon>
        <taxon>Pseudomonadati</taxon>
        <taxon>Pseudomonadota</taxon>
        <taxon>Betaproteobacteria</taxon>
        <taxon>Burkholderiales</taxon>
        <taxon>Sphaerotilaceae</taxon>
        <taxon>Roseateles</taxon>
    </lineage>
</organism>
<evidence type="ECO:0000313" key="1">
    <source>
        <dbReference type="EMBL" id="MDT9000100.1"/>
    </source>
</evidence>
<evidence type="ECO:0000313" key="2">
    <source>
        <dbReference type="Proteomes" id="UP001246372"/>
    </source>
</evidence>
<evidence type="ECO:0008006" key="3">
    <source>
        <dbReference type="Google" id="ProtNLM"/>
    </source>
</evidence>
<dbReference type="Proteomes" id="UP001246372">
    <property type="component" value="Unassembled WGS sequence"/>
</dbReference>
<dbReference type="EMBL" id="JAVXZY010000004">
    <property type="protein sequence ID" value="MDT9000100.1"/>
    <property type="molecule type" value="Genomic_DNA"/>
</dbReference>
<dbReference type="RefSeq" id="WP_315650650.1">
    <property type="nucleotide sequence ID" value="NZ_JAVXZY010000004.1"/>
</dbReference>
<comment type="caution">
    <text evidence="1">The sequence shown here is derived from an EMBL/GenBank/DDBJ whole genome shotgun (WGS) entry which is preliminary data.</text>
</comment>